<reference evidence="1 2" key="1">
    <citation type="journal article" date="2016" name="Mol. Biol. Evol.">
        <title>Comparative Genomics of Early-Diverging Mushroom-Forming Fungi Provides Insights into the Origins of Lignocellulose Decay Capabilities.</title>
        <authorList>
            <person name="Nagy L.G."/>
            <person name="Riley R."/>
            <person name="Tritt A."/>
            <person name="Adam C."/>
            <person name="Daum C."/>
            <person name="Floudas D."/>
            <person name="Sun H."/>
            <person name="Yadav J.S."/>
            <person name="Pangilinan J."/>
            <person name="Larsson K.H."/>
            <person name="Matsuura K."/>
            <person name="Barry K."/>
            <person name="Labutti K."/>
            <person name="Kuo R."/>
            <person name="Ohm R.A."/>
            <person name="Bhattacharya S.S."/>
            <person name="Shirouzu T."/>
            <person name="Yoshinaga Y."/>
            <person name="Martin F.M."/>
            <person name="Grigoriev I.V."/>
            <person name="Hibbett D.S."/>
        </authorList>
    </citation>
    <scope>NUCLEOTIDE SEQUENCE [LARGE SCALE GENOMIC DNA]</scope>
    <source>
        <strain evidence="1 2">HHB14362 ss-1</strain>
    </source>
</reference>
<name>A0A165S3E6_9AGAM</name>
<protein>
    <submittedName>
        <fullName evidence="1">Uncharacterized protein</fullName>
    </submittedName>
</protein>
<evidence type="ECO:0000313" key="1">
    <source>
        <dbReference type="EMBL" id="KZT24622.1"/>
    </source>
</evidence>
<dbReference type="InParanoid" id="A0A165S3E6"/>
<gene>
    <name evidence="1" type="ORF">NEOLEDRAFT_1134638</name>
</gene>
<dbReference type="Proteomes" id="UP000076761">
    <property type="component" value="Unassembled WGS sequence"/>
</dbReference>
<sequence length="496" mass="57323">MLQGYYYKANMSECEVANLLPYMTRFNGFLLRDLRNSQSQLLVASVFPLPQMSDWASPLVNIPAFKRNLDAQTIVSLWDLLYTSGDPVVRAIIGSFIRNIYSFAARNIYCDNDKIGRVSSSSILWYWRCFWMPLFQLRIHKPQVFCDIPLDLLEHVCGLFYLREQITGLVSAEMIDDAKHLRPMIGRISKTHPSVLRECGGDPLYHLLSQITSPLFEILAFLATERRISKYQSLIGIERSIPKVNLESMCERVIEYLLGIWNDQETLYPILAAIVPWYDTMSRKELRKQLQALEDANIGKKLMHSCPSQTPLNYITFLRCTGIVVAVCVDEGSDDIHVFDDHQGFPHPPSRAYAKDQTYMHLVATQRRQNLRWVPCSELTNSEEEYKPITIFLDRSEFHISRVRDLSTDSCELHLWSKQVLELRSTIPKFESEWHILCAIARDDNLFDDILWMTDKTLVNAITGEARSNELDIDAAFGQCWCDRNWSAHYSSSFMS</sequence>
<proteinExistence type="predicted"/>
<evidence type="ECO:0000313" key="2">
    <source>
        <dbReference type="Proteomes" id="UP000076761"/>
    </source>
</evidence>
<dbReference type="EMBL" id="KV425576">
    <property type="protein sequence ID" value="KZT24622.1"/>
    <property type="molecule type" value="Genomic_DNA"/>
</dbReference>
<keyword evidence="2" id="KW-1185">Reference proteome</keyword>
<organism evidence="1 2">
    <name type="scientific">Neolentinus lepideus HHB14362 ss-1</name>
    <dbReference type="NCBI Taxonomy" id="1314782"/>
    <lineage>
        <taxon>Eukaryota</taxon>
        <taxon>Fungi</taxon>
        <taxon>Dikarya</taxon>
        <taxon>Basidiomycota</taxon>
        <taxon>Agaricomycotina</taxon>
        <taxon>Agaricomycetes</taxon>
        <taxon>Gloeophyllales</taxon>
        <taxon>Gloeophyllaceae</taxon>
        <taxon>Neolentinus</taxon>
    </lineage>
</organism>
<dbReference type="AlphaFoldDB" id="A0A165S3E6"/>
<accession>A0A165S3E6</accession>